<name>A0A4D7DUN0_9HYPH</name>
<dbReference type="Proteomes" id="UP000298545">
    <property type="component" value="Chromosome linear"/>
</dbReference>
<gene>
    <name evidence="1" type="ORF">CFBP5473_14770</name>
    <name evidence="2" type="ORF">J5285_15515</name>
</gene>
<reference evidence="1 3" key="1">
    <citation type="submission" date="2019-04" db="EMBL/GenBank/DDBJ databases">
        <title>Complete genome sequence of Agrobacterium larrymoorei CFBP5473.</title>
        <authorList>
            <person name="Haryono M."/>
            <person name="Chou L."/>
            <person name="Lin Y.-C."/>
            <person name="Lai E.-M."/>
            <person name="Kuo C.-H."/>
        </authorList>
    </citation>
    <scope>NUCLEOTIDE SEQUENCE [LARGE SCALE GENOMIC DNA]</scope>
    <source>
        <strain evidence="1 3">CFBP5473</strain>
    </source>
</reference>
<dbReference type="KEGG" id="alf:CFBP5473_14770"/>
<reference evidence="2 4" key="2">
    <citation type="submission" date="2021-03" db="EMBL/GenBank/DDBJ databases">
        <title>Rapid diversification of plasmids in a genus of pathogenic and nitrogen fixing bacteria.</title>
        <authorList>
            <person name="Weisberg A.J."/>
            <person name="Miller M."/>
            <person name="Ream W."/>
            <person name="Grunwald N.J."/>
            <person name="Chang J.H."/>
        </authorList>
    </citation>
    <scope>NUCLEOTIDE SEQUENCE [LARGE SCALE GENOMIC DNA]</scope>
    <source>
        <strain evidence="2 4">AF3.44</strain>
    </source>
</reference>
<dbReference type="EMBL" id="CP039692">
    <property type="protein sequence ID" value="QCI99287.1"/>
    <property type="molecule type" value="Genomic_DNA"/>
</dbReference>
<protein>
    <submittedName>
        <fullName evidence="1">Uncharacterized protein</fullName>
    </submittedName>
</protein>
<organism evidence="1 3">
    <name type="scientific">Agrobacterium larrymoorei</name>
    <dbReference type="NCBI Taxonomy" id="160699"/>
    <lineage>
        <taxon>Bacteria</taxon>
        <taxon>Pseudomonadati</taxon>
        <taxon>Pseudomonadota</taxon>
        <taxon>Alphaproteobacteria</taxon>
        <taxon>Hyphomicrobiales</taxon>
        <taxon>Rhizobiaceae</taxon>
        <taxon>Rhizobium/Agrobacterium group</taxon>
        <taxon>Agrobacterium</taxon>
    </lineage>
</organism>
<evidence type="ECO:0000313" key="1">
    <source>
        <dbReference type="EMBL" id="QCI99287.1"/>
    </source>
</evidence>
<dbReference type="Proteomes" id="UP000826513">
    <property type="component" value="Chromosome 2"/>
</dbReference>
<keyword evidence="4" id="KW-1185">Reference proteome</keyword>
<evidence type="ECO:0000313" key="3">
    <source>
        <dbReference type="Proteomes" id="UP000298545"/>
    </source>
</evidence>
<proteinExistence type="predicted"/>
<accession>A0A4D7DUN0</accession>
<dbReference type="RefSeq" id="WP_027676551.1">
    <property type="nucleotide sequence ID" value="NZ_CP039692.1"/>
</dbReference>
<evidence type="ECO:0000313" key="2">
    <source>
        <dbReference type="EMBL" id="QYA08823.1"/>
    </source>
</evidence>
<evidence type="ECO:0000313" key="4">
    <source>
        <dbReference type="Proteomes" id="UP000826513"/>
    </source>
</evidence>
<dbReference type="EMBL" id="CP072168">
    <property type="protein sequence ID" value="QYA08823.1"/>
    <property type="molecule type" value="Genomic_DNA"/>
</dbReference>
<dbReference type="AlphaFoldDB" id="A0A4D7DUN0"/>
<sequence>MANLVDVAAINGMKRNWFRATNRQIFLFSFARSFSGLVRLRAVIAKLEIGVRLSQWRDVSGTKLTLEPVRNARRIASANRYRG</sequence>